<dbReference type="PANTHER" id="PTHR30537:SF35">
    <property type="entry name" value="TRANSCRIPTIONAL REGULATORY PROTEIN"/>
    <property type="match status" value="1"/>
</dbReference>
<evidence type="ECO:0000313" key="7">
    <source>
        <dbReference type="Proteomes" id="UP000241868"/>
    </source>
</evidence>
<keyword evidence="3" id="KW-0238">DNA-binding</keyword>
<dbReference type="SUPFAM" id="SSF53850">
    <property type="entry name" value="Periplasmic binding protein-like II"/>
    <property type="match status" value="1"/>
</dbReference>
<dbReference type="Pfam" id="PF00126">
    <property type="entry name" value="HTH_1"/>
    <property type="match status" value="1"/>
</dbReference>
<name>A0A2P7TYN7_9NEIS</name>
<dbReference type="Pfam" id="PF03466">
    <property type="entry name" value="LysR_substrate"/>
    <property type="match status" value="1"/>
</dbReference>
<evidence type="ECO:0000256" key="4">
    <source>
        <dbReference type="ARBA" id="ARBA00023163"/>
    </source>
</evidence>
<dbReference type="GO" id="GO:0003700">
    <property type="term" value="F:DNA-binding transcription factor activity"/>
    <property type="evidence" value="ECO:0007669"/>
    <property type="project" value="InterPro"/>
</dbReference>
<dbReference type="InterPro" id="IPR000847">
    <property type="entry name" value="LysR_HTH_N"/>
</dbReference>
<sequence length="296" mass="32965">MDRITAMRIFVEVANQGSFTVAADNLDLSRPMVTRHIAALEEWLNIRLLQRTTRQVTLTDAGERALATCKQILELAEQAEWEADAQNGELRGTVQISSMTAFGSSHLVQAVSAFQQHHPKLQVRMLLSDEPVNIISARIDLAIRATLTPDPSLHARKLAPCRSLLVAAPHYLAKHGIPATPQQLTEHRCLSHDMVNRTLWRLSRDGEHHDLNLNSVLTINETQALMHAVLGGAGIAMLPRYLANESLANGELASLLTDWDLPEYTLYALYPSKDKLSLAVRQLLDFLVGQFNGMDW</sequence>
<evidence type="ECO:0000256" key="1">
    <source>
        <dbReference type="ARBA" id="ARBA00009437"/>
    </source>
</evidence>
<dbReference type="InterPro" id="IPR036388">
    <property type="entry name" value="WH-like_DNA-bd_sf"/>
</dbReference>
<evidence type="ECO:0000313" key="6">
    <source>
        <dbReference type="EMBL" id="PSJ79842.1"/>
    </source>
</evidence>
<dbReference type="InterPro" id="IPR005119">
    <property type="entry name" value="LysR_subst-bd"/>
</dbReference>
<dbReference type="InterPro" id="IPR058163">
    <property type="entry name" value="LysR-type_TF_proteobact-type"/>
</dbReference>
<dbReference type="PROSITE" id="PS50931">
    <property type="entry name" value="HTH_LYSR"/>
    <property type="match status" value="1"/>
</dbReference>
<dbReference type="EMBL" id="PXYY01000068">
    <property type="protein sequence ID" value="PSJ79842.1"/>
    <property type="molecule type" value="Genomic_DNA"/>
</dbReference>
<dbReference type="Gene3D" id="1.10.10.10">
    <property type="entry name" value="Winged helix-like DNA-binding domain superfamily/Winged helix DNA-binding domain"/>
    <property type="match status" value="1"/>
</dbReference>
<dbReference type="Gene3D" id="3.40.190.290">
    <property type="match status" value="1"/>
</dbReference>
<dbReference type="SUPFAM" id="SSF46785">
    <property type="entry name" value="Winged helix' DNA-binding domain"/>
    <property type="match status" value="1"/>
</dbReference>
<dbReference type="FunFam" id="1.10.10.10:FF:000001">
    <property type="entry name" value="LysR family transcriptional regulator"/>
    <property type="match status" value="1"/>
</dbReference>
<dbReference type="GO" id="GO:0006351">
    <property type="term" value="P:DNA-templated transcription"/>
    <property type="evidence" value="ECO:0007669"/>
    <property type="project" value="TreeGrafter"/>
</dbReference>
<keyword evidence="7" id="KW-1185">Reference proteome</keyword>
<dbReference type="GO" id="GO:0043565">
    <property type="term" value="F:sequence-specific DNA binding"/>
    <property type="evidence" value="ECO:0007669"/>
    <property type="project" value="TreeGrafter"/>
</dbReference>
<evidence type="ECO:0000256" key="2">
    <source>
        <dbReference type="ARBA" id="ARBA00023015"/>
    </source>
</evidence>
<dbReference type="InterPro" id="IPR036390">
    <property type="entry name" value="WH_DNA-bd_sf"/>
</dbReference>
<proteinExistence type="inferred from homology"/>
<dbReference type="Proteomes" id="UP000241868">
    <property type="component" value="Unassembled WGS sequence"/>
</dbReference>
<comment type="similarity">
    <text evidence="1">Belongs to the LysR transcriptional regulatory family.</text>
</comment>
<feature type="domain" description="HTH lysR-type" evidence="5">
    <location>
        <begin position="1"/>
        <end position="59"/>
    </location>
</feature>
<keyword evidence="2" id="KW-0805">Transcription regulation</keyword>
<reference evidence="6 7" key="1">
    <citation type="submission" date="2018-03" db="EMBL/GenBank/DDBJ databases">
        <title>Neisseria weixii sp. nov., isolated from the intestinal contents of Tibetan Plateau pika (Ochotona curzoniae) in Yushu, Qinghai Province, China.</title>
        <authorList>
            <person name="Gui Z."/>
        </authorList>
    </citation>
    <scope>NUCLEOTIDE SEQUENCE [LARGE SCALE GENOMIC DNA]</scope>
    <source>
        <strain evidence="6 7">ATCC 51483</strain>
    </source>
</reference>
<protein>
    <submittedName>
        <fullName evidence="6">LysR family transcriptional regulator</fullName>
    </submittedName>
</protein>
<comment type="caution">
    <text evidence="6">The sequence shown here is derived from an EMBL/GenBank/DDBJ whole genome shotgun (WGS) entry which is preliminary data.</text>
</comment>
<accession>A0A2P7TYN7</accession>
<dbReference type="PANTHER" id="PTHR30537">
    <property type="entry name" value="HTH-TYPE TRANSCRIPTIONAL REGULATOR"/>
    <property type="match status" value="1"/>
</dbReference>
<keyword evidence="4" id="KW-0804">Transcription</keyword>
<evidence type="ECO:0000259" key="5">
    <source>
        <dbReference type="PROSITE" id="PS50931"/>
    </source>
</evidence>
<gene>
    <name evidence="6" type="ORF">C7N83_09855</name>
</gene>
<organism evidence="6 7">
    <name type="scientific">Neisseria iguanae</name>
    <dbReference type="NCBI Taxonomy" id="90242"/>
    <lineage>
        <taxon>Bacteria</taxon>
        <taxon>Pseudomonadati</taxon>
        <taxon>Pseudomonadota</taxon>
        <taxon>Betaproteobacteria</taxon>
        <taxon>Neisseriales</taxon>
        <taxon>Neisseriaceae</taxon>
        <taxon>Neisseria</taxon>
    </lineage>
</organism>
<evidence type="ECO:0000256" key="3">
    <source>
        <dbReference type="ARBA" id="ARBA00023125"/>
    </source>
</evidence>
<dbReference type="CDD" id="cd08422">
    <property type="entry name" value="PBP2_CrgA_like"/>
    <property type="match status" value="1"/>
</dbReference>
<dbReference type="AlphaFoldDB" id="A0A2P7TYN7"/>
<dbReference type="OrthoDB" id="9178040at2"/>